<keyword evidence="5 6" id="KW-0505">Motor protein</keyword>
<comment type="similarity">
    <text evidence="6">Belongs to the TRAFAC class myosin-kinesin ATPase superfamily. Kinesin family.</text>
</comment>
<dbReference type="PROSITE" id="PS50222">
    <property type="entry name" value="EF_HAND_2"/>
    <property type="match status" value="1"/>
</dbReference>
<dbReference type="InterPro" id="IPR019821">
    <property type="entry name" value="Kinesin_motor_CS"/>
</dbReference>
<feature type="binding site" evidence="6">
    <location>
        <begin position="108"/>
        <end position="115"/>
    </location>
    <ligand>
        <name>ATP</name>
        <dbReference type="ChEBI" id="CHEBI:30616"/>
    </ligand>
</feature>
<dbReference type="PROSITE" id="PS00411">
    <property type="entry name" value="KINESIN_MOTOR_1"/>
    <property type="match status" value="1"/>
</dbReference>
<keyword evidence="2" id="KW-0106">Calcium</keyword>
<dbReference type="InterPro" id="IPR000253">
    <property type="entry name" value="FHA_dom"/>
</dbReference>
<evidence type="ECO:0008006" key="11">
    <source>
        <dbReference type="Google" id="ProtNLM"/>
    </source>
</evidence>
<evidence type="ECO:0000256" key="7">
    <source>
        <dbReference type="SAM" id="Coils"/>
    </source>
</evidence>
<dbReference type="SUPFAM" id="SSF52540">
    <property type="entry name" value="P-loop containing nucleoside triphosphate hydrolases"/>
    <property type="match status" value="1"/>
</dbReference>
<feature type="domain" description="EF-hand" evidence="9">
    <location>
        <begin position="1063"/>
        <end position="1098"/>
    </location>
</feature>
<dbReference type="PANTHER" id="PTHR47117">
    <property type="entry name" value="STAR-RELATED LIPID TRANSFER PROTEIN 9"/>
    <property type="match status" value="1"/>
</dbReference>
<dbReference type="PROSITE" id="PS00018">
    <property type="entry name" value="EF_HAND_1"/>
    <property type="match status" value="1"/>
</dbReference>
<proteinExistence type="inferred from homology"/>
<evidence type="ECO:0000256" key="3">
    <source>
        <dbReference type="ARBA" id="ARBA00022840"/>
    </source>
</evidence>
<dbReference type="InterPro" id="IPR002048">
    <property type="entry name" value="EF_hand_dom"/>
</dbReference>
<dbReference type="Gene3D" id="2.60.200.20">
    <property type="match status" value="1"/>
</dbReference>
<dbReference type="InterPro" id="IPR018247">
    <property type="entry name" value="EF_Hand_1_Ca_BS"/>
</dbReference>
<dbReference type="GO" id="GO:0003777">
    <property type="term" value="F:microtubule motor activity"/>
    <property type="evidence" value="ECO:0007669"/>
    <property type="project" value="InterPro"/>
</dbReference>
<keyword evidence="1 6" id="KW-0547">Nucleotide-binding</keyword>
<dbReference type="InterPro" id="IPR036961">
    <property type="entry name" value="Kinesin_motor_dom_sf"/>
</dbReference>
<dbReference type="PRINTS" id="PR00380">
    <property type="entry name" value="KINESINHEAVY"/>
</dbReference>
<feature type="coiled-coil region" evidence="7">
    <location>
        <begin position="367"/>
        <end position="446"/>
    </location>
</feature>
<evidence type="ECO:0000256" key="6">
    <source>
        <dbReference type="PROSITE-ProRule" id="PRU00283"/>
    </source>
</evidence>
<sequence length="1149" mass="127227">MGKGKKTVEEGTVKIAVRVRPFNKREKRANASLIIRMANLEGGAKTFVTDPDSNEERDFAYDFAFQSHSKEIQGIGPHATQDTVMETLGVPVLNTALEGKNICLFAYGQTGAGKSFSMLGKIAIPELQGIVPRVCNRIFEMIAENKDPNVKYSIEIQVIEIYCEMINDLLANRKNWPRRGHRPKLTPKDGYVAMTIRKPCNSFEEINKAIQFADKNRSVGSHALNPESSRAHTIYTIHYKKMTQTPGSKTKATISARMNLVDLAGSERTSSAGTSGQMLKEGNAINLSLTALGGCIKSLAEGKKAQFRTSKLTLMLQGSMTNGLVVMIAAVSPASICYPETVSTLRFADRVKTVKVKAVSNVTEDPVAEIKKEMAEMKARLEAEIVELQKQASGQSDGSMDEAEEAAMKAALQKEREEVERLKAEMEEMANQQIEEEDESDDAKAQRAYGIDREWSVAIRDMGKNSSLEEPNPHFANLHCDDRLSLSLVYPFEVGSTLIGKKDEVSPPKIEFNGLGIHKGHCIVERTEDGHVWLEARNGRSLVNGKAVQRVELKHNDRVWLGTAYAFLFKFPGKEAEGTIFPEDDEFDYLDAEEEISAQQQQKMGKGLEPKIAEKLSAAINSCKQANMIAMELGAVPRFTPKLSKVSYVGGDGLDVLVAVAYGGTVLLWPWEKFSARLTYMTDRWQEHDAAVQKNETLPPLAPLDDPFIDLEPQFIGEGHLVLSSLANMIDFETTVAVLGVNNVMQGQSVRFAVRICDVTLQEDARLGTPRYRDCFVRYRLGFRSEVEDDDDSVWSVSKPVNGLKKRPVFDFKTDHTMEVDDDVLRHLQKGSLRIQIFGKLVPACYQGIVPKIGTDAQVKYFQDLLGVLKEETVPLERPKVVNGFEDLLNAYMQMQAQVTPDGRSAVKVLENFLTPGDEVEGFSPNGYQPSHSPSNERPAKCLVDSGKYLNFQKEGAGIIVTPKHGATVVCGIALTSANDYPVRDPASWAIYGSNGGDFTEIATGFVPTFKERFERSDLLTFDNDTRYTKYKVVFPTVRDSGKGNSVQIQKIELFELREGKADVEEHLRAKFAEMDVNGNGVVERNELLGGMVTDFMGVLCEMLKAAGIAADGRCSYEEFSRLYLQAFGSLAQRAAELRAGKSARSSES</sequence>
<keyword evidence="3 6" id="KW-0067">ATP-binding</keyword>
<evidence type="ECO:0000259" key="8">
    <source>
        <dbReference type="PROSITE" id="PS50067"/>
    </source>
</evidence>
<dbReference type="InterPro" id="IPR001752">
    <property type="entry name" value="Kinesin_motor_dom"/>
</dbReference>
<protein>
    <recommendedName>
        <fullName evidence="11">Kinesin-like protein</fullName>
    </recommendedName>
</protein>
<reference evidence="10" key="1">
    <citation type="submission" date="2021-01" db="EMBL/GenBank/DDBJ databases">
        <authorList>
            <person name="Corre E."/>
            <person name="Pelletier E."/>
            <person name="Niang G."/>
            <person name="Scheremetjew M."/>
            <person name="Finn R."/>
            <person name="Kale V."/>
            <person name="Holt S."/>
            <person name="Cochrane G."/>
            <person name="Meng A."/>
            <person name="Brown T."/>
            <person name="Cohen L."/>
        </authorList>
    </citation>
    <scope>NUCLEOTIDE SEQUENCE</scope>
    <source>
        <strain evidence="10">CCMP1594</strain>
    </source>
</reference>
<dbReference type="SUPFAM" id="SSF47473">
    <property type="entry name" value="EF-hand"/>
    <property type="match status" value="1"/>
</dbReference>
<evidence type="ECO:0000256" key="2">
    <source>
        <dbReference type="ARBA" id="ARBA00022837"/>
    </source>
</evidence>
<dbReference type="GO" id="GO:0007018">
    <property type="term" value="P:microtubule-based movement"/>
    <property type="evidence" value="ECO:0007669"/>
    <property type="project" value="InterPro"/>
</dbReference>
<dbReference type="SMART" id="SM00129">
    <property type="entry name" value="KISc"/>
    <property type="match status" value="1"/>
</dbReference>
<dbReference type="Gene3D" id="3.40.850.10">
    <property type="entry name" value="Kinesin motor domain"/>
    <property type="match status" value="1"/>
</dbReference>
<evidence type="ECO:0000259" key="9">
    <source>
        <dbReference type="PROSITE" id="PS50222"/>
    </source>
</evidence>
<dbReference type="InterPro" id="IPR008984">
    <property type="entry name" value="SMAD_FHA_dom_sf"/>
</dbReference>
<evidence type="ECO:0000256" key="5">
    <source>
        <dbReference type="ARBA" id="ARBA00023175"/>
    </source>
</evidence>
<dbReference type="EMBL" id="HBJA01102671">
    <property type="protein sequence ID" value="CAE0824155.1"/>
    <property type="molecule type" value="Transcribed_RNA"/>
</dbReference>
<evidence type="ECO:0000256" key="1">
    <source>
        <dbReference type="ARBA" id="ARBA00022741"/>
    </source>
</evidence>
<dbReference type="GO" id="GO:0005524">
    <property type="term" value="F:ATP binding"/>
    <property type="evidence" value="ECO:0007669"/>
    <property type="project" value="UniProtKB-UniRule"/>
</dbReference>
<feature type="domain" description="Kinesin motor" evidence="8">
    <location>
        <begin position="12"/>
        <end position="354"/>
    </location>
</feature>
<dbReference type="Pfam" id="PF00225">
    <property type="entry name" value="Kinesin"/>
    <property type="match status" value="1"/>
</dbReference>
<dbReference type="GO" id="GO:0005509">
    <property type="term" value="F:calcium ion binding"/>
    <property type="evidence" value="ECO:0007669"/>
    <property type="project" value="InterPro"/>
</dbReference>
<dbReference type="SUPFAM" id="SSF49879">
    <property type="entry name" value="SMAD/FHA domain"/>
    <property type="match status" value="1"/>
</dbReference>
<accession>A0A7S4G3I3</accession>
<name>A0A7S4G3I3_9EUGL</name>
<dbReference type="Pfam" id="PF00498">
    <property type="entry name" value="FHA"/>
    <property type="match status" value="1"/>
</dbReference>
<evidence type="ECO:0000256" key="4">
    <source>
        <dbReference type="ARBA" id="ARBA00023054"/>
    </source>
</evidence>
<dbReference type="Gene3D" id="1.10.238.10">
    <property type="entry name" value="EF-hand"/>
    <property type="match status" value="1"/>
</dbReference>
<dbReference type="GO" id="GO:0008017">
    <property type="term" value="F:microtubule binding"/>
    <property type="evidence" value="ECO:0007669"/>
    <property type="project" value="InterPro"/>
</dbReference>
<evidence type="ECO:0000313" key="10">
    <source>
        <dbReference type="EMBL" id="CAE0824155.1"/>
    </source>
</evidence>
<dbReference type="PROSITE" id="PS50067">
    <property type="entry name" value="KINESIN_MOTOR_2"/>
    <property type="match status" value="1"/>
</dbReference>
<dbReference type="AlphaFoldDB" id="A0A7S4G3I3"/>
<keyword evidence="4 7" id="KW-0175">Coiled coil</keyword>
<gene>
    <name evidence="10" type="ORF">EGYM00163_LOCUS35362</name>
</gene>
<dbReference type="InterPro" id="IPR011992">
    <property type="entry name" value="EF-hand-dom_pair"/>
</dbReference>
<organism evidence="10">
    <name type="scientific">Eutreptiella gymnastica</name>
    <dbReference type="NCBI Taxonomy" id="73025"/>
    <lineage>
        <taxon>Eukaryota</taxon>
        <taxon>Discoba</taxon>
        <taxon>Euglenozoa</taxon>
        <taxon>Euglenida</taxon>
        <taxon>Spirocuta</taxon>
        <taxon>Euglenophyceae</taxon>
        <taxon>Eutreptiales</taxon>
        <taxon>Eutreptiaceae</taxon>
        <taxon>Eutreptiella</taxon>
    </lineage>
</organism>
<dbReference type="InterPro" id="IPR027417">
    <property type="entry name" value="P-loop_NTPase"/>
</dbReference>